<protein>
    <submittedName>
        <fullName evidence="1">Uncharacterized protein</fullName>
    </submittedName>
</protein>
<reference evidence="1 2" key="1">
    <citation type="submission" date="2019-05" db="EMBL/GenBank/DDBJ databases">
        <title>Another draft genome of Portunus trituberculatus and its Hox gene families provides insights of decapod evolution.</title>
        <authorList>
            <person name="Jeong J.-H."/>
            <person name="Song I."/>
            <person name="Kim S."/>
            <person name="Choi T."/>
            <person name="Kim D."/>
            <person name="Ryu S."/>
            <person name="Kim W."/>
        </authorList>
    </citation>
    <scope>NUCLEOTIDE SEQUENCE [LARGE SCALE GENOMIC DNA]</scope>
    <source>
        <tissue evidence="1">Muscle</tissue>
    </source>
</reference>
<sequence length="73" mass="7830">MDRIRNRALGDPSDPKARMVPLYHGDSPQAFVFLAIAASHGTLVDLSCNSAVLVTVSGAFVSCRLRLLFLTVA</sequence>
<dbReference type="AlphaFoldDB" id="A0A5B7G977"/>
<name>A0A5B7G977_PORTR</name>
<keyword evidence="2" id="KW-1185">Reference proteome</keyword>
<evidence type="ECO:0000313" key="2">
    <source>
        <dbReference type="Proteomes" id="UP000324222"/>
    </source>
</evidence>
<evidence type="ECO:0000313" key="1">
    <source>
        <dbReference type="EMBL" id="MPC53084.1"/>
    </source>
</evidence>
<dbReference type="Proteomes" id="UP000324222">
    <property type="component" value="Unassembled WGS sequence"/>
</dbReference>
<organism evidence="1 2">
    <name type="scientific">Portunus trituberculatus</name>
    <name type="common">Swimming crab</name>
    <name type="synonym">Neptunus trituberculatus</name>
    <dbReference type="NCBI Taxonomy" id="210409"/>
    <lineage>
        <taxon>Eukaryota</taxon>
        <taxon>Metazoa</taxon>
        <taxon>Ecdysozoa</taxon>
        <taxon>Arthropoda</taxon>
        <taxon>Crustacea</taxon>
        <taxon>Multicrustacea</taxon>
        <taxon>Malacostraca</taxon>
        <taxon>Eumalacostraca</taxon>
        <taxon>Eucarida</taxon>
        <taxon>Decapoda</taxon>
        <taxon>Pleocyemata</taxon>
        <taxon>Brachyura</taxon>
        <taxon>Eubrachyura</taxon>
        <taxon>Portunoidea</taxon>
        <taxon>Portunidae</taxon>
        <taxon>Portuninae</taxon>
        <taxon>Portunus</taxon>
    </lineage>
</organism>
<dbReference type="EMBL" id="VSRR010011371">
    <property type="protein sequence ID" value="MPC53084.1"/>
    <property type="molecule type" value="Genomic_DNA"/>
</dbReference>
<accession>A0A5B7G977</accession>
<comment type="caution">
    <text evidence="1">The sequence shown here is derived from an EMBL/GenBank/DDBJ whole genome shotgun (WGS) entry which is preliminary data.</text>
</comment>
<proteinExistence type="predicted"/>
<gene>
    <name evidence="1" type="ORF">E2C01_046967</name>
</gene>